<dbReference type="AlphaFoldDB" id="A0A0D0A1M2"/>
<dbReference type="InterPro" id="IPR056884">
    <property type="entry name" value="NPHP3-like_N"/>
</dbReference>
<dbReference type="OrthoDB" id="4760524at2759"/>
<gene>
    <name evidence="3" type="ORF">CY34DRAFT_63658</name>
</gene>
<feature type="non-terminal residue" evidence="3">
    <location>
        <position position="78"/>
    </location>
</feature>
<evidence type="ECO:0000313" key="3">
    <source>
        <dbReference type="EMBL" id="KIK32014.1"/>
    </source>
</evidence>
<organism evidence="3 4">
    <name type="scientific">Suillus luteus UH-Slu-Lm8-n1</name>
    <dbReference type="NCBI Taxonomy" id="930992"/>
    <lineage>
        <taxon>Eukaryota</taxon>
        <taxon>Fungi</taxon>
        <taxon>Dikarya</taxon>
        <taxon>Basidiomycota</taxon>
        <taxon>Agaricomycotina</taxon>
        <taxon>Agaricomycetes</taxon>
        <taxon>Agaricomycetidae</taxon>
        <taxon>Boletales</taxon>
        <taxon>Suillineae</taxon>
        <taxon>Suillaceae</taxon>
        <taxon>Suillus</taxon>
    </lineage>
</organism>
<evidence type="ECO:0000259" key="2">
    <source>
        <dbReference type="Pfam" id="PF24883"/>
    </source>
</evidence>
<dbReference type="HOGENOM" id="CLU_2628757_0_0_1"/>
<proteinExistence type="predicted"/>
<dbReference type="Pfam" id="PF24883">
    <property type="entry name" value="NPHP3_N"/>
    <property type="match status" value="1"/>
</dbReference>
<dbReference type="EMBL" id="KN836465">
    <property type="protein sequence ID" value="KIK32014.1"/>
    <property type="molecule type" value="Genomic_DNA"/>
</dbReference>
<dbReference type="Proteomes" id="UP000054485">
    <property type="component" value="Unassembled WGS sequence"/>
</dbReference>
<sequence length="78" mass="8938">LRDQMEALFRQPLRHLQSRLLECAPPVFVIDALDECKPETVADLITLLGEALRDPDLPVFHILLTSRLEAHIRQAIQK</sequence>
<reference evidence="4" key="2">
    <citation type="submission" date="2015-01" db="EMBL/GenBank/DDBJ databases">
        <title>Evolutionary Origins and Diversification of the Mycorrhizal Mutualists.</title>
        <authorList>
            <consortium name="DOE Joint Genome Institute"/>
            <consortium name="Mycorrhizal Genomics Consortium"/>
            <person name="Kohler A."/>
            <person name="Kuo A."/>
            <person name="Nagy L.G."/>
            <person name="Floudas D."/>
            <person name="Copeland A."/>
            <person name="Barry K.W."/>
            <person name="Cichocki N."/>
            <person name="Veneault-Fourrey C."/>
            <person name="LaButti K."/>
            <person name="Lindquist E.A."/>
            <person name="Lipzen A."/>
            <person name="Lundell T."/>
            <person name="Morin E."/>
            <person name="Murat C."/>
            <person name="Riley R."/>
            <person name="Ohm R."/>
            <person name="Sun H."/>
            <person name="Tunlid A."/>
            <person name="Henrissat B."/>
            <person name="Grigoriev I.V."/>
            <person name="Hibbett D.S."/>
            <person name="Martin F."/>
        </authorList>
    </citation>
    <scope>NUCLEOTIDE SEQUENCE [LARGE SCALE GENOMIC DNA]</scope>
    <source>
        <strain evidence="4">UH-Slu-Lm8-n1</strain>
    </source>
</reference>
<accession>A0A0D0A1M2</accession>
<keyword evidence="1" id="KW-0677">Repeat</keyword>
<dbReference type="InParanoid" id="A0A0D0A1M2"/>
<evidence type="ECO:0000256" key="1">
    <source>
        <dbReference type="ARBA" id="ARBA00022737"/>
    </source>
</evidence>
<name>A0A0D0A1M2_9AGAM</name>
<keyword evidence="4" id="KW-1185">Reference proteome</keyword>
<feature type="non-terminal residue" evidence="3">
    <location>
        <position position="1"/>
    </location>
</feature>
<protein>
    <submittedName>
        <fullName evidence="3">Unplaced genomic scaffold CY34scaffold_1334, whole genome shotgun sequence</fullName>
    </submittedName>
</protein>
<evidence type="ECO:0000313" key="4">
    <source>
        <dbReference type="Proteomes" id="UP000054485"/>
    </source>
</evidence>
<reference evidence="3 4" key="1">
    <citation type="submission" date="2014-04" db="EMBL/GenBank/DDBJ databases">
        <authorList>
            <consortium name="DOE Joint Genome Institute"/>
            <person name="Kuo A."/>
            <person name="Ruytinx J."/>
            <person name="Rineau F."/>
            <person name="Colpaert J."/>
            <person name="Kohler A."/>
            <person name="Nagy L.G."/>
            <person name="Floudas D."/>
            <person name="Copeland A."/>
            <person name="Barry K.W."/>
            <person name="Cichocki N."/>
            <person name="Veneault-Fourrey C."/>
            <person name="LaButti K."/>
            <person name="Lindquist E.A."/>
            <person name="Lipzen A."/>
            <person name="Lundell T."/>
            <person name="Morin E."/>
            <person name="Murat C."/>
            <person name="Sun H."/>
            <person name="Tunlid A."/>
            <person name="Henrissat B."/>
            <person name="Grigoriev I.V."/>
            <person name="Hibbett D.S."/>
            <person name="Martin F."/>
            <person name="Nordberg H.P."/>
            <person name="Cantor M.N."/>
            <person name="Hua S.X."/>
        </authorList>
    </citation>
    <scope>NUCLEOTIDE SEQUENCE [LARGE SCALE GENOMIC DNA]</scope>
    <source>
        <strain evidence="3 4">UH-Slu-Lm8-n1</strain>
    </source>
</reference>
<feature type="domain" description="Nephrocystin 3-like N-terminal" evidence="2">
    <location>
        <begin position="5"/>
        <end position="67"/>
    </location>
</feature>